<evidence type="ECO:0000256" key="4">
    <source>
        <dbReference type="ARBA" id="ARBA00022475"/>
    </source>
</evidence>
<keyword evidence="12" id="KW-1185">Reference proteome</keyword>
<dbReference type="GO" id="GO:0005886">
    <property type="term" value="C:plasma membrane"/>
    <property type="evidence" value="ECO:0007669"/>
    <property type="project" value="UniProtKB-SubCell"/>
</dbReference>
<comment type="similarity">
    <text evidence="2">Belongs to the GSP C family.</text>
</comment>
<dbReference type="Gene3D" id="2.30.30.830">
    <property type="match status" value="1"/>
</dbReference>
<keyword evidence="3" id="KW-0813">Transport</keyword>
<dbReference type="InterPro" id="IPR001639">
    <property type="entry name" value="T2SS_protein-GspC"/>
</dbReference>
<evidence type="ECO:0000256" key="5">
    <source>
        <dbReference type="ARBA" id="ARBA00022519"/>
    </source>
</evidence>
<keyword evidence="9" id="KW-0472">Membrane</keyword>
<proteinExistence type="inferred from homology"/>
<gene>
    <name evidence="11" type="ORF">BI198_00435</name>
</gene>
<dbReference type="PROSITE" id="PS01141">
    <property type="entry name" value="T2SP_C"/>
    <property type="match status" value="1"/>
</dbReference>
<evidence type="ECO:0000256" key="1">
    <source>
        <dbReference type="ARBA" id="ARBA00004533"/>
    </source>
</evidence>
<keyword evidence="6" id="KW-0812">Transmembrane</keyword>
<reference evidence="12" key="1">
    <citation type="submission" date="2016-09" db="EMBL/GenBank/DDBJ databases">
        <authorList>
            <person name="Wan X."/>
            <person name="Hou S."/>
        </authorList>
    </citation>
    <scope>NUCLEOTIDE SEQUENCE [LARGE SCALE GENOMIC DNA]</scope>
    <source>
        <strain evidence="12">KH87</strain>
    </source>
</reference>
<keyword evidence="8" id="KW-1133">Transmembrane helix</keyword>
<keyword evidence="7" id="KW-0653">Protein transport</keyword>
<evidence type="ECO:0000256" key="8">
    <source>
        <dbReference type="ARBA" id="ARBA00022989"/>
    </source>
</evidence>
<dbReference type="OrthoDB" id="1491375at2"/>
<evidence type="ECO:0000313" key="11">
    <source>
        <dbReference type="EMBL" id="OEY68202.1"/>
    </source>
</evidence>
<dbReference type="InterPro" id="IPR036034">
    <property type="entry name" value="PDZ_sf"/>
</dbReference>
<evidence type="ECO:0000256" key="6">
    <source>
        <dbReference type="ARBA" id="ARBA00022692"/>
    </source>
</evidence>
<dbReference type="AlphaFoldDB" id="A0A1E7Q202"/>
<dbReference type="STRING" id="1628148.BI198_00435"/>
<keyword evidence="5" id="KW-0997">Cell inner membrane</keyword>
<evidence type="ECO:0000256" key="9">
    <source>
        <dbReference type="ARBA" id="ARBA00023136"/>
    </source>
</evidence>
<dbReference type="RefSeq" id="WP_070047769.1">
    <property type="nucleotide sequence ID" value="NZ_CBCSDO010000011.1"/>
</dbReference>
<evidence type="ECO:0000259" key="10">
    <source>
        <dbReference type="Pfam" id="PF11356"/>
    </source>
</evidence>
<dbReference type="InterPro" id="IPR024961">
    <property type="entry name" value="T2SS_GspC_N"/>
</dbReference>
<protein>
    <submittedName>
        <fullName evidence="11">Type II secretion system protein GspC</fullName>
    </submittedName>
</protein>
<evidence type="ECO:0000256" key="2">
    <source>
        <dbReference type="ARBA" id="ARBA00007986"/>
    </source>
</evidence>
<comment type="caution">
    <text evidence="11">The sequence shown here is derived from an EMBL/GenBank/DDBJ whole genome shotgun (WGS) entry which is preliminary data.</text>
</comment>
<feature type="domain" description="Type II secretion system protein GspC N-terminal" evidence="10">
    <location>
        <begin position="28"/>
        <end position="174"/>
    </location>
</feature>
<dbReference type="Proteomes" id="UP000242258">
    <property type="component" value="Unassembled WGS sequence"/>
</dbReference>
<sequence>MKPLLQLEQFWHQLEKIPLNNLRLILNVLLSVLLAWLLAKLSWQLLPSPAQTDAIVPPALQLNAANANAAKNKVDLSALVSFSLFGKADQVTANKSEPVPVVTEAPKTNLNVKLTGLVAISQVPEQGSAIIESRGAEATYAIDDKIDGTNAVLKQVLHDRVLLQQAGRYETLMLDGMEYTKIAQANIGLGRSDADNFESNVEQQDDMAPTLDPMQPLQTNEILSEQRQQLLAEPMKFFDYIRVSPQRREGQLVGYRLTPGKDPALFNQLGLQANDLAIEINGIRLDDMQQAMGVINELREAQEATIKIERDGETKDILVSLSQ</sequence>
<dbReference type="Pfam" id="PF11356">
    <property type="entry name" value="T2SSC"/>
    <property type="match status" value="1"/>
</dbReference>
<dbReference type="Gene3D" id="2.30.42.10">
    <property type="match status" value="1"/>
</dbReference>
<dbReference type="GO" id="GO:0015627">
    <property type="term" value="C:type II protein secretion system complex"/>
    <property type="evidence" value="ECO:0007669"/>
    <property type="project" value="InterPro"/>
</dbReference>
<dbReference type="GO" id="GO:0015628">
    <property type="term" value="P:protein secretion by the type II secretion system"/>
    <property type="evidence" value="ECO:0007669"/>
    <property type="project" value="InterPro"/>
</dbReference>
<evidence type="ECO:0000256" key="3">
    <source>
        <dbReference type="ARBA" id="ARBA00022448"/>
    </source>
</evidence>
<evidence type="ECO:0000256" key="7">
    <source>
        <dbReference type="ARBA" id="ARBA00022927"/>
    </source>
</evidence>
<name>A0A1E7Q202_9GAMM</name>
<evidence type="ECO:0000313" key="12">
    <source>
        <dbReference type="Proteomes" id="UP000242258"/>
    </source>
</evidence>
<accession>A0A1E7Q202</accession>
<dbReference type="EMBL" id="MKEK01000001">
    <property type="protein sequence ID" value="OEY68202.1"/>
    <property type="molecule type" value="Genomic_DNA"/>
</dbReference>
<keyword evidence="4" id="KW-1003">Cell membrane</keyword>
<dbReference type="SUPFAM" id="SSF50156">
    <property type="entry name" value="PDZ domain-like"/>
    <property type="match status" value="1"/>
</dbReference>
<dbReference type="NCBIfam" id="TIGR01713">
    <property type="entry name" value="typeII_sec_gspC"/>
    <property type="match status" value="1"/>
</dbReference>
<organism evidence="11 12">
    <name type="scientific">Rheinheimera salexigens</name>
    <dbReference type="NCBI Taxonomy" id="1628148"/>
    <lineage>
        <taxon>Bacteria</taxon>
        <taxon>Pseudomonadati</taxon>
        <taxon>Pseudomonadota</taxon>
        <taxon>Gammaproteobacteria</taxon>
        <taxon>Chromatiales</taxon>
        <taxon>Chromatiaceae</taxon>
        <taxon>Rheinheimera</taxon>
    </lineage>
</organism>
<comment type="subcellular location">
    <subcellularLocation>
        <location evidence="1">Cell inner membrane</location>
    </subcellularLocation>
</comment>